<evidence type="ECO:0000313" key="2">
    <source>
        <dbReference type="EMBL" id="NOH69923.1"/>
    </source>
</evidence>
<dbReference type="PANTHER" id="PTHR39426">
    <property type="entry name" value="HOMOLOGY TO DEATH-ON-CURING PROTEIN OF PHAGE P1"/>
    <property type="match status" value="1"/>
</dbReference>
<evidence type="ECO:0000259" key="1">
    <source>
        <dbReference type="PROSITE" id="PS51459"/>
    </source>
</evidence>
<reference evidence="2 3" key="1">
    <citation type="submission" date="2019-09" db="EMBL/GenBank/DDBJ databases">
        <title>Draft genome sequencing and comparative genomics of hatchery-associated Vibrios.</title>
        <authorList>
            <person name="Kehlet-Delgado H."/>
            <person name="Mueller R.S."/>
        </authorList>
    </citation>
    <scope>NUCLEOTIDE SEQUENCE [LARGE SCALE GENOMIC DNA]</scope>
    <source>
        <strain evidence="2 3">99-46-Y</strain>
    </source>
</reference>
<dbReference type="RefSeq" id="WP_171359601.1">
    <property type="nucleotide sequence ID" value="NZ_VTXC01000002.1"/>
</dbReference>
<dbReference type="PANTHER" id="PTHR39426:SF1">
    <property type="entry name" value="HOMOLOGY TO DEATH-ON-CURING PROTEIN OF PHAGE P1"/>
    <property type="match status" value="1"/>
</dbReference>
<dbReference type="SUPFAM" id="SSF140931">
    <property type="entry name" value="Fic-like"/>
    <property type="match status" value="1"/>
</dbReference>
<dbReference type="InterPro" id="IPR006440">
    <property type="entry name" value="Doc"/>
</dbReference>
<dbReference type="NCBIfam" id="TIGR01550">
    <property type="entry name" value="DOC_P1"/>
    <property type="match status" value="1"/>
</dbReference>
<dbReference type="AlphaFoldDB" id="A0A7Y3ZW07"/>
<accession>A0A7Y3ZW07</accession>
<gene>
    <name evidence="2" type="ORF">F0225_01015</name>
</gene>
<name>A0A7Y3ZW07_9VIBR</name>
<proteinExistence type="predicted"/>
<dbReference type="InterPro" id="IPR036597">
    <property type="entry name" value="Fido-like_dom_sf"/>
</dbReference>
<dbReference type="InterPro" id="IPR003812">
    <property type="entry name" value="Fido"/>
</dbReference>
<dbReference type="PROSITE" id="PS51459">
    <property type="entry name" value="FIDO"/>
    <property type="match status" value="1"/>
</dbReference>
<evidence type="ECO:0000313" key="3">
    <source>
        <dbReference type="Proteomes" id="UP000565719"/>
    </source>
</evidence>
<comment type="caution">
    <text evidence="2">The sequence shown here is derived from an EMBL/GenBank/DDBJ whole genome shotgun (WGS) entry which is preliminary data.</text>
</comment>
<protein>
    <submittedName>
        <fullName evidence="2">Type II toxin-antitoxin system death-on-curing family toxin</fullName>
    </submittedName>
</protein>
<organism evidence="2 3">
    <name type="scientific">Vibrio pectenicida</name>
    <dbReference type="NCBI Taxonomy" id="62763"/>
    <lineage>
        <taxon>Bacteria</taxon>
        <taxon>Pseudomonadati</taxon>
        <taxon>Pseudomonadota</taxon>
        <taxon>Gammaproteobacteria</taxon>
        <taxon>Vibrionales</taxon>
        <taxon>Vibrionaceae</taxon>
        <taxon>Vibrio</taxon>
    </lineage>
</organism>
<feature type="domain" description="Fido" evidence="1">
    <location>
        <begin position="8"/>
        <end position="127"/>
    </location>
</feature>
<dbReference type="EMBL" id="VTXC01000002">
    <property type="protein sequence ID" value="NOH69923.1"/>
    <property type="molecule type" value="Genomic_DNA"/>
</dbReference>
<sequence length="149" mass="17227">MTLPLFYFDVEHAVKTHDWIIDHSGGLSGTKNIGQLESVLDHIQNDLYYPNLEEKLTHLVFSINKFHAFNDGNKRSSLVLGAYFLEVNGYDYCLKKFVFEMENIVVWVAENKIDKVLLQEIITSIIMDDDYPEALKLKIIIATEENNDE</sequence>
<dbReference type="Pfam" id="PF02661">
    <property type="entry name" value="Fic"/>
    <property type="match status" value="1"/>
</dbReference>
<dbReference type="GO" id="GO:0016301">
    <property type="term" value="F:kinase activity"/>
    <property type="evidence" value="ECO:0007669"/>
    <property type="project" value="InterPro"/>
</dbReference>
<dbReference type="Proteomes" id="UP000565719">
    <property type="component" value="Unassembled WGS sequence"/>
</dbReference>
<dbReference type="InterPro" id="IPR053737">
    <property type="entry name" value="Type_II_TA_Toxin"/>
</dbReference>
<dbReference type="Gene3D" id="1.20.120.1870">
    <property type="entry name" value="Fic/DOC protein, Fido domain"/>
    <property type="match status" value="1"/>
</dbReference>